<accession>A0A1S2Z8B0</accession>
<sequence>MASVPSSPPPVPLSTITDSVNTIPHSPKTEGFQKVENGAANNGVPHADDKIPDFNDGLDHLDSPQYIERFKKYEAEYSRRLLSKYFSGKTSKEENSFYEQHTTIDGQVIKASRLPCFYCYANPIVGVEEQCSNESSSPAETQASTPNEKHIVKKN</sequence>
<evidence type="ECO:0000313" key="3">
    <source>
        <dbReference type="RefSeq" id="XP_004516863.1"/>
    </source>
</evidence>
<protein>
    <submittedName>
        <fullName evidence="3">Uncharacterized protein LOC101508661 isoform X1</fullName>
    </submittedName>
</protein>
<feature type="compositionally biased region" description="Polar residues" evidence="1">
    <location>
        <begin position="132"/>
        <end position="146"/>
    </location>
</feature>
<keyword evidence="2" id="KW-1185">Reference proteome</keyword>
<dbReference type="AlphaFoldDB" id="A0A1S2Z8B0"/>
<feature type="region of interest" description="Disordered" evidence="1">
    <location>
        <begin position="132"/>
        <end position="155"/>
    </location>
</feature>
<feature type="compositionally biased region" description="Polar residues" evidence="1">
    <location>
        <begin position="14"/>
        <end position="24"/>
    </location>
</feature>
<feature type="compositionally biased region" description="Pro residues" evidence="1">
    <location>
        <begin position="1"/>
        <end position="12"/>
    </location>
</feature>
<dbReference type="PANTHER" id="PTHR36078:SF2">
    <property type="entry name" value="OS09G0473966 PROTEIN"/>
    <property type="match status" value="1"/>
</dbReference>
<dbReference type="PANTHER" id="PTHR36078">
    <property type="entry name" value="BNACNNG21220D PROTEIN"/>
    <property type="match status" value="1"/>
</dbReference>
<dbReference type="OrthoDB" id="1669448at2759"/>
<feature type="region of interest" description="Disordered" evidence="1">
    <location>
        <begin position="1"/>
        <end position="33"/>
    </location>
</feature>
<proteinExistence type="predicted"/>
<name>A0A1S2Z8B0_CICAR</name>
<dbReference type="PaxDb" id="3827-XP_004516863.1"/>
<dbReference type="GeneID" id="101508661"/>
<dbReference type="KEGG" id="cam:101508661"/>
<evidence type="ECO:0000256" key="1">
    <source>
        <dbReference type="SAM" id="MobiDB-lite"/>
    </source>
</evidence>
<evidence type="ECO:0000313" key="2">
    <source>
        <dbReference type="Proteomes" id="UP000087171"/>
    </source>
</evidence>
<dbReference type="Proteomes" id="UP000087171">
    <property type="component" value="Unplaced"/>
</dbReference>
<reference evidence="3" key="1">
    <citation type="submission" date="2025-08" db="UniProtKB">
        <authorList>
            <consortium name="RefSeq"/>
        </authorList>
    </citation>
    <scope>IDENTIFICATION</scope>
    <source>
        <tissue evidence="3">Etiolated seedlings</tissue>
    </source>
</reference>
<gene>
    <name evidence="3" type="primary">LOC101508661</name>
</gene>
<dbReference type="RefSeq" id="XP_004516863.1">
    <property type="nucleotide sequence ID" value="XM_004516806.3"/>
</dbReference>
<organism evidence="2 3">
    <name type="scientific">Cicer arietinum</name>
    <name type="common">Chickpea</name>
    <name type="synonym">Garbanzo</name>
    <dbReference type="NCBI Taxonomy" id="3827"/>
    <lineage>
        <taxon>Eukaryota</taxon>
        <taxon>Viridiplantae</taxon>
        <taxon>Streptophyta</taxon>
        <taxon>Embryophyta</taxon>
        <taxon>Tracheophyta</taxon>
        <taxon>Spermatophyta</taxon>
        <taxon>Magnoliopsida</taxon>
        <taxon>eudicotyledons</taxon>
        <taxon>Gunneridae</taxon>
        <taxon>Pentapetalae</taxon>
        <taxon>rosids</taxon>
        <taxon>fabids</taxon>
        <taxon>Fabales</taxon>
        <taxon>Fabaceae</taxon>
        <taxon>Papilionoideae</taxon>
        <taxon>50 kb inversion clade</taxon>
        <taxon>NPAAA clade</taxon>
        <taxon>Hologalegina</taxon>
        <taxon>IRL clade</taxon>
        <taxon>Cicereae</taxon>
        <taxon>Cicer</taxon>
    </lineage>
</organism>